<feature type="transmembrane region" description="Helical" evidence="1">
    <location>
        <begin position="60"/>
        <end position="78"/>
    </location>
</feature>
<keyword evidence="1" id="KW-0472">Membrane</keyword>
<keyword evidence="1" id="KW-1133">Transmembrane helix</keyword>
<keyword evidence="1" id="KW-0812">Transmembrane</keyword>
<proteinExistence type="predicted"/>
<comment type="caution">
    <text evidence="2">The sequence shown here is derived from an EMBL/GenBank/DDBJ whole genome shotgun (WGS) entry which is preliminary data.</text>
</comment>
<name>A0ABU9B2W2_9BACT</name>
<dbReference type="EMBL" id="JBBUKT010000010">
    <property type="protein sequence ID" value="MEK7953175.1"/>
    <property type="molecule type" value="Genomic_DNA"/>
</dbReference>
<organism evidence="2 3">
    <name type="scientific">Luteolibacter soli</name>
    <dbReference type="NCBI Taxonomy" id="3135280"/>
    <lineage>
        <taxon>Bacteria</taxon>
        <taxon>Pseudomonadati</taxon>
        <taxon>Verrucomicrobiota</taxon>
        <taxon>Verrucomicrobiia</taxon>
        <taxon>Verrucomicrobiales</taxon>
        <taxon>Verrucomicrobiaceae</taxon>
        <taxon>Luteolibacter</taxon>
    </lineage>
</organism>
<reference evidence="2 3" key="1">
    <citation type="submission" date="2024-04" db="EMBL/GenBank/DDBJ databases">
        <title>Luteolibacter sp. isolated from soil.</title>
        <authorList>
            <person name="An J."/>
        </authorList>
    </citation>
    <scope>NUCLEOTIDE SEQUENCE [LARGE SCALE GENOMIC DNA]</scope>
    <source>
        <strain evidence="2 3">Y139</strain>
    </source>
</reference>
<evidence type="ECO:0000313" key="3">
    <source>
        <dbReference type="Proteomes" id="UP001371305"/>
    </source>
</evidence>
<sequence>MKAILIQGDLKQLDEAWAKYEARVDPRDERGRRAEPTGGLFGIGLVGFVIGIALLRSEAWWMGIALAPAAAWFMVKAFRWEMNRARIVQGMRLQYEMRRKMLLRQRGGGQ</sequence>
<protein>
    <submittedName>
        <fullName evidence="2">Uncharacterized protein</fullName>
    </submittedName>
</protein>
<accession>A0ABU9B2W2</accession>
<evidence type="ECO:0000256" key="1">
    <source>
        <dbReference type="SAM" id="Phobius"/>
    </source>
</evidence>
<evidence type="ECO:0000313" key="2">
    <source>
        <dbReference type="EMBL" id="MEK7953175.1"/>
    </source>
</evidence>
<feature type="transmembrane region" description="Helical" evidence="1">
    <location>
        <begin position="37"/>
        <end position="54"/>
    </location>
</feature>
<gene>
    <name evidence="2" type="ORF">WKV53_21855</name>
</gene>
<keyword evidence="3" id="KW-1185">Reference proteome</keyword>
<dbReference type="Proteomes" id="UP001371305">
    <property type="component" value="Unassembled WGS sequence"/>
</dbReference>